<sequence length="58" mass="6246">MKKVVSILAVAIMTIGMATSIIQNTASEFDFINDISKALTCDDCYMPPADRKPPKGIA</sequence>
<keyword evidence="1" id="KW-0732">Signal</keyword>
<name>A0A1M6R0J5_9FLAO</name>
<protein>
    <submittedName>
        <fullName evidence="2">Uncharacterized protein</fullName>
    </submittedName>
</protein>
<dbReference type="Proteomes" id="UP000184314">
    <property type="component" value="Unassembled WGS sequence"/>
</dbReference>
<accession>A0A1M6R0J5</accession>
<evidence type="ECO:0000256" key="1">
    <source>
        <dbReference type="SAM" id="SignalP"/>
    </source>
</evidence>
<dbReference type="STRING" id="228958.SAMN04488007_2553"/>
<organism evidence="2 3">
    <name type="scientific">Maribacter aquivivus</name>
    <dbReference type="NCBI Taxonomy" id="228958"/>
    <lineage>
        <taxon>Bacteria</taxon>
        <taxon>Pseudomonadati</taxon>
        <taxon>Bacteroidota</taxon>
        <taxon>Flavobacteriia</taxon>
        <taxon>Flavobacteriales</taxon>
        <taxon>Flavobacteriaceae</taxon>
        <taxon>Maribacter</taxon>
    </lineage>
</organism>
<gene>
    <name evidence="2" type="ORF">SAMN04488007_2553</name>
</gene>
<proteinExistence type="predicted"/>
<evidence type="ECO:0000313" key="3">
    <source>
        <dbReference type="Proteomes" id="UP000184314"/>
    </source>
</evidence>
<dbReference type="RefSeq" id="WP_170861958.1">
    <property type="nucleotide sequence ID" value="NZ_FQZX01000002.1"/>
</dbReference>
<feature type="chain" id="PRO_5012455079" evidence="1">
    <location>
        <begin position="19"/>
        <end position="58"/>
    </location>
</feature>
<dbReference type="AlphaFoldDB" id="A0A1M6R0J5"/>
<feature type="signal peptide" evidence="1">
    <location>
        <begin position="1"/>
        <end position="18"/>
    </location>
</feature>
<dbReference type="EMBL" id="FQZX01000002">
    <property type="protein sequence ID" value="SHK25954.1"/>
    <property type="molecule type" value="Genomic_DNA"/>
</dbReference>
<keyword evidence="3" id="KW-1185">Reference proteome</keyword>
<evidence type="ECO:0000313" key="2">
    <source>
        <dbReference type="EMBL" id="SHK25954.1"/>
    </source>
</evidence>
<reference evidence="3" key="1">
    <citation type="submission" date="2016-11" db="EMBL/GenBank/DDBJ databases">
        <authorList>
            <person name="Varghese N."/>
            <person name="Submissions S."/>
        </authorList>
    </citation>
    <scope>NUCLEOTIDE SEQUENCE [LARGE SCALE GENOMIC DNA]</scope>
    <source>
        <strain evidence="3">DSM 16478</strain>
    </source>
</reference>